<dbReference type="SUPFAM" id="SSF46955">
    <property type="entry name" value="Putative DNA-binding domain"/>
    <property type="match status" value="1"/>
</dbReference>
<accession>A0A4Q5A2P9</accession>
<evidence type="ECO:0000259" key="2">
    <source>
        <dbReference type="Pfam" id="PF12728"/>
    </source>
</evidence>
<feature type="domain" description="Helix-turn-helix" evidence="2">
    <location>
        <begin position="33"/>
        <end position="84"/>
    </location>
</feature>
<protein>
    <submittedName>
        <fullName evidence="3">DNA binding domain, excisionase family</fullName>
    </submittedName>
</protein>
<dbReference type="EMBL" id="RYUH01000003">
    <property type="protein sequence ID" value="RYQ12523.1"/>
    <property type="molecule type" value="Genomic_DNA"/>
</dbReference>
<evidence type="ECO:0000313" key="4">
    <source>
        <dbReference type="Proteomes" id="UP000292568"/>
    </source>
</evidence>
<dbReference type="Proteomes" id="UP000292568">
    <property type="component" value="Unassembled WGS sequence"/>
</dbReference>
<sequence length="122" mass="13884">MTAQVKDVAASLLVVWNTLQAKLSTAVNPDDLLMTPEEVAAYTGMSVQALAMMRHRRQGPSFTRPTPRTMLYRKRDVDAWVNEGRVEIVRPDDERLENPEHVVYAPDKGTHEARTRKRAAKR</sequence>
<dbReference type="RefSeq" id="WP_207214986.1">
    <property type="nucleotide sequence ID" value="NZ_RYUH01000003.1"/>
</dbReference>
<dbReference type="Pfam" id="PF12728">
    <property type="entry name" value="HTH_17"/>
    <property type="match status" value="1"/>
</dbReference>
<dbReference type="InterPro" id="IPR009061">
    <property type="entry name" value="DNA-bd_dom_put_sf"/>
</dbReference>
<gene>
    <name evidence="3" type="ORF">PG2093B_0099</name>
</gene>
<proteinExistence type="predicted"/>
<dbReference type="AlphaFoldDB" id="A0A4Q5A2P9"/>
<name>A0A4Q5A2P9_9BIFI</name>
<comment type="caution">
    <text evidence="3">The sequence shown here is derived from an EMBL/GenBank/DDBJ whole genome shotgun (WGS) entry which is preliminary data.</text>
</comment>
<evidence type="ECO:0000313" key="3">
    <source>
        <dbReference type="EMBL" id="RYQ12523.1"/>
    </source>
</evidence>
<evidence type="ECO:0000256" key="1">
    <source>
        <dbReference type="SAM" id="MobiDB-lite"/>
    </source>
</evidence>
<dbReference type="InterPro" id="IPR041657">
    <property type="entry name" value="HTH_17"/>
</dbReference>
<organism evidence="3 4">
    <name type="scientific">Bifidobacterium pseudolongum subsp. globosum</name>
    <dbReference type="NCBI Taxonomy" id="1690"/>
    <lineage>
        <taxon>Bacteria</taxon>
        <taxon>Bacillati</taxon>
        <taxon>Actinomycetota</taxon>
        <taxon>Actinomycetes</taxon>
        <taxon>Bifidobacteriales</taxon>
        <taxon>Bifidobacteriaceae</taxon>
        <taxon>Bifidobacterium</taxon>
    </lineage>
</organism>
<reference evidence="3 4" key="1">
    <citation type="submission" date="2018-12" db="EMBL/GenBank/DDBJ databases">
        <title>Unveiling genomic diversity among members of the Bifidobacterium pseudolongum species, a widely distributed gut commensal of the animal kingdom.</title>
        <authorList>
            <person name="Lugli G.A."/>
            <person name="Duranti S."/>
            <person name="Albert K."/>
            <person name="Mancabelli L."/>
            <person name="Napoli S."/>
            <person name="Viappiani A."/>
            <person name="Anzalone R."/>
            <person name="Longhi G."/>
            <person name="Milani C."/>
            <person name="Turroni F."/>
            <person name="Alessandri G."/>
            <person name="Sela D.A."/>
            <person name="Van Sinderen D."/>
            <person name="Ventura M."/>
        </authorList>
    </citation>
    <scope>NUCLEOTIDE SEQUENCE [LARGE SCALE GENOMIC DNA]</scope>
    <source>
        <strain evidence="3 4">2093B</strain>
    </source>
</reference>
<feature type="region of interest" description="Disordered" evidence="1">
    <location>
        <begin position="99"/>
        <end position="122"/>
    </location>
</feature>